<dbReference type="InterPro" id="IPR052337">
    <property type="entry name" value="SAT4-like"/>
</dbReference>
<protein>
    <recommendedName>
        <fullName evidence="7">Rhodopsin domain-containing protein</fullName>
    </recommendedName>
</protein>
<evidence type="ECO:0000256" key="4">
    <source>
        <dbReference type="ARBA" id="ARBA00023136"/>
    </source>
</evidence>
<keyword evidence="9" id="KW-1185">Reference proteome</keyword>
<dbReference type="AlphaFoldDB" id="A0A8H3IXL6"/>
<feature type="domain" description="Rhodopsin" evidence="7">
    <location>
        <begin position="61"/>
        <end position="304"/>
    </location>
</feature>
<evidence type="ECO:0000256" key="5">
    <source>
        <dbReference type="ARBA" id="ARBA00038359"/>
    </source>
</evidence>
<evidence type="ECO:0000313" key="8">
    <source>
        <dbReference type="EMBL" id="CAF9932600.1"/>
    </source>
</evidence>
<feature type="transmembrane region" description="Helical" evidence="6">
    <location>
        <begin position="159"/>
        <end position="183"/>
    </location>
</feature>
<feature type="transmembrane region" description="Helical" evidence="6">
    <location>
        <begin position="40"/>
        <end position="61"/>
    </location>
</feature>
<proteinExistence type="inferred from homology"/>
<feature type="transmembrane region" description="Helical" evidence="6">
    <location>
        <begin position="281"/>
        <end position="300"/>
    </location>
</feature>
<comment type="similarity">
    <text evidence="5">Belongs to the SAT4 family.</text>
</comment>
<dbReference type="EMBL" id="CAJPDQ010000046">
    <property type="protein sequence ID" value="CAF9932600.1"/>
    <property type="molecule type" value="Genomic_DNA"/>
</dbReference>
<comment type="caution">
    <text evidence="8">The sequence shown here is derived from an EMBL/GenBank/DDBJ whole genome shotgun (WGS) entry which is preliminary data.</text>
</comment>
<evidence type="ECO:0000256" key="2">
    <source>
        <dbReference type="ARBA" id="ARBA00022692"/>
    </source>
</evidence>
<dbReference type="Proteomes" id="UP000664169">
    <property type="component" value="Unassembled WGS sequence"/>
</dbReference>
<dbReference type="PANTHER" id="PTHR33048:SF158">
    <property type="entry name" value="MEMBRANE PROTEIN PTH11-LIKE, PUTATIVE-RELATED"/>
    <property type="match status" value="1"/>
</dbReference>
<feature type="transmembrane region" description="Helical" evidence="6">
    <location>
        <begin position="203"/>
        <end position="228"/>
    </location>
</feature>
<comment type="subcellular location">
    <subcellularLocation>
        <location evidence="1">Membrane</location>
        <topology evidence="1">Multi-pass membrane protein</topology>
    </subcellularLocation>
</comment>
<organism evidence="8 9">
    <name type="scientific">Gomphillus americanus</name>
    <dbReference type="NCBI Taxonomy" id="1940652"/>
    <lineage>
        <taxon>Eukaryota</taxon>
        <taxon>Fungi</taxon>
        <taxon>Dikarya</taxon>
        <taxon>Ascomycota</taxon>
        <taxon>Pezizomycotina</taxon>
        <taxon>Lecanoromycetes</taxon>
        <taxon>OSLEUM clade</taxon>
        <taxon>Ostropomycetidae</taxon>
        <taxon>Ostropales</taxon>
        <taxon>Graphidaceae</taxon>
        <taxon>Gomphilloideae</taxon>
        <taxon>Gomphillus</taxon>
    </lineage>
</organism>
<keyword evidence="2 6" id="KW-0812">Transmembrane</keyword>
<reference evidence="8" key="1">
    <citation type="submission" date="2021-03" db="EMBL/GenBank/DDBJ databases">
        <authorList>
            <person name="Tagirdzhanova G."/>
        </authorList>
    </citation>
    <scope>NUCLEOTIDE SEQUENCE</scope>
</reference>
<dbReference type="InterPro" id="IPR049326">
    <property type="entry name" value="Rhodopsin_dom_fungi"/>
</dbReference>
<feature type="transmembrane region" description="Helical" evidence="6">
    <location>
        <begin position="240"/>
        <end position="261"/>
    </location>
</feature>
<name>A0A8H3IXL6_9LECA</name>
<dbReference type="Pfam" id="PF20684">
    <property type="entry name" value="Fung_rhodopsin"/>
    <property type="match status" value="1"/>
</dbReference>
<feature type="transmembrane region" description="Helical" evidence="6">
    <location>
        <begin position="119"/>
        <end position="147"/>
    </location>
</feature>
<evidence type="ECO:0000313" key="9">
    <source>
        <dbReference type="Proteomes" id="UP000664169"/>
    </source>
</evidence>
<evidence type="ECO:0000256" key="1">
    <source>
        <dbReference type="ARBA" id="ARBA00004141"/>
    </source>
</evidence>
<dbReference type="PANTHER" id="PTHR33048">
    <property type="entry name" value="PTH11-LIKE INTEGRAL MEMBRANE PROTEIN (AFU_ORTHOLOGUE AFUA_5G11245)"/>
    <property type="match status" value="1"/>
</dbReference>
<evidence type="ECO:0000256" key="3">
    <source>
        <dbReference type="ARBA" id="ARBA00022989"/>
    </source>
</evidence>
<evidence type="ECO:0000259" key="7">
    <source>
        <dbReference type="Pfam" id="PF20684"/>
    </source>
</evidence>
<gene>
    <name evidence="8" type="ORF">GOMPHAMPRED_006617</name>
</gene>
<keyword evidence="3 6" id="KW-1133">Transmembrane helix</keyword>
<accession>A0A8H3IXL6</accession>
<sequence>MSDGTDYSALANLPHSVLEKIPGMFPPPGVVANFEHPVDISPWIIGLSSTAIAISTVLFVIRCYNVTIVTRKVRWDDLTCALGYLFILPEYVGIVYSCLDGPLGKHQYEIHVSDVVSPAYLIGSAYMNTVFVSPMLLLVKITFFLMYLEIFSPFRWMRICCVIGGTLCTLFYVSTMIVQFVFATPGPGKSLALHALDGTVIELMLLSVPMAAIGLAFDIYLLILPLIAVAQLNMPLKRKIGTSLLFATGILAIIVSILGVYFRHILDKSTDQIWASAPSQIVTVFEGCFGLICVCMPSLAKVAQRHNLVKKLNILFSRATRLAALDSLLWSSGAERGQRTEDDAIAVSQASESVKFGTTTSTIGDIEDQPEKNPFYSLHIGANESPQTFTAGQQSTHYQACLVEDASATQF</sequence>
<dbReference type="GO" id="GO:0016020">
    <property type="term" value="C:membrane"/>
    <property type="evidence" value="ECO:0007669"/>
    <property type="project" value="UniProtKB-SubCell"/>
</dbReference>
<evidence type="ECO:0000256" key="6">
    <source>
        <dbReference type="SAM" id="Phobius"/>
    </source>
</evidence>
<feature type="transmembrane region" description="Helical" evidence="6">
    <location>
        <begin position="81"/>
        <end position="99"/>
    </location>
</feature>
<dbReference type="OrthoDB" id="444631at2759"/>
<keyword evidence="4 6" id="KW-0472">Membrane</keyword>